<gene>
    <name evidence="3" type="primary">LOC101858945</name>
</gene>
<dbReference type="Proteomes" id="UP000694888">
    <property type="component" value="Unplaced"/>
</dbReference>
<evidence type="ECO:0000256" key="1">
    <source>
        <dbReference type="SAM" id="SignalP"/>
    </source>
</evidence>
<reference evidence="3" key="1">
    <citation type="submission" date="2025-08" db="UniProtKB">
        <authorList>
            <consortium name="RefSeq"/>
        </authorList>
    </citation>
    <scope>IDENTIFICATION</scope>
</reference>
<dbReference type="RefSeq" id="XP_005100192.1">
    <property type="nucleotide sequence ID" value="XM_005100135.1"/>
</dbReference>
<protein>
    <submittedName>
        <fullName evidence="3">Uncharacterized protein LOC101858945</fullName>
    </submittedName>
</protein>
<evidence type="ECO:0000313" key="2">
    <source>
        <dbReference type="Proteomes" id="UP000694888"/>
    </source>
</evidence>
<keyword evidence="1" id="KW-0732">Signal</keyword>
<feature type="chain" id="PRO_5046103005" evidence="1">
    <location>
        <begin position="21"/>
        <end position="134"/>
    </location>
</feature>
<feature type="signal peptide" evidence="1">
    <location>
        <begin position="1"/>
        <end position="20"/>
    </location>
</feature>
<keyword evidence="2" id="KW-1185">Reference proteome</keyword>
<sequence>MTSSSLRAAVFLCMIALTTGGVVKRALGGSAMKLVCKHIADVNCATPRETALSCTKEAVNLPRKVIFETGCSTFEKNVVPHEAPRAWSKLTLSGSKYYQCTCSRLVGSAGLQCSCQYTEDQHLEILRRPKFEYK</sequence>
<dbReference type="GeneID" id="101858945"/>
<name>A0ABM0JS05_APLCA</name>
<accession>A0ABM0JS05</accession>
<proteinExistence type="predicted"/>
<organism evidence="2 3">
    <name type="scientific">Aplysia californica</name>
    <name type="common">California sea hare</name>
    <dbReference type="NCBI Taxonomy" id="6500"/>
    <lineage>
        <taxon>Eukaryota</taxon>
        <taxon>Metazoa</taxon>
        <taxon>Spiralia</taxon>
        <taxon>Lophotrochozoa</taxon>
        <taxon>Mollusca</taxon>
        <taxon>Gastropoda</taxon>
        <taxon>Heterobranchia</taxon>
        <taxon>Euthyneura</taxon>
        <taxon>Tectipleura</taxon>
        <taxon>Aplysiida</taxon>
        <taxon>Aplysioidea</taxon>
        <taxon>Aplysiidae</taxon>
        <taxon>Aplysia</taxon>
    </lineage>
</organism>
<evidence type="ECO:0000313" key="3">
    <source>
        <dbReference type="RefSeq" id="XP_005100192.1"/>
    </source>
</evidence>